<name>A0A2S9PZ64_9ACTN</name>
<dbReference type="AlphaFoldDB" id="A0A2S9PZ64"/>
<evidence type="ECO:0008006" key="4">
    <source>
        <dbReference type="Google" id="ProtNLM"/>
    </source>
</evidence>
<gene>
    <name evidence="2" type="ORF">C6N75_08365</name>
</gene>
<organism evidence="2 3">
    <name type="scientific">Streptomyces solincola</name>
    <dbReference type="NCBI Taxonomy" id="2100817"/>
    <lineage>
        <taxon>Bacteria</taxon>
        <taxon>Bacillati</taxon>
        <taxon>Actinomycetota</taxon>
        <taxon>Actinomycetes</taxon>
        <taxon>Kitasatosporales</taxon>
        <taxon>Streptomycetaceae</taxon>
        <taxon>Streptomyces</taxon>
    </lineage>
</organism>
<keyword evidence="3" id="KW-1185">Reference proteome</keyword>
<keyword evidence="1" id="KW-1133">Transmembrane helix</keyword>
<feature type="transmembrane region" description="Helical" evidence="1">
    <location>
        <begin position="179"/>
        <end position="199"/>
    </location>
</feature>
<protein>
    <recommendedName>
        <fullName evidence="4">ABC transporter permease</fullName>
    </recommendedName>
</protein>
<evidence type="ECO:0000313" key="2">
    <source>
        <dbReference type="EMBL" id="PRH79643.1"/>
    </source>
</evidence>
<proteinExistence type="predicted"/>
<keyword evidence="1" id="KW-0812">Transmembrane</keyword>
<evidence type="ECO:0000313" key="3">
    <source>
        <dbReference type="Proteomes" id="UP000239322"/>
    </source>
</evidence>
<feature type="transmembrane region" description="Helical" evidence="1">
    <location>
        <begin position="206"/>
        <end position="228"/>
    </location>
</feature>
<reference evidence="2 3" key="1">
    <citation type="submission" date="2018-03" db="EMBL/GenBank/DDBJ databases">
        <title>Novel Streptomyces sp. from soil.</title>
        <authorList>
            <person name="Tan G.Y.A."/>
            <person name="Lee Z.Y."/>
        </authorList>
    </citation>
    <scope>NUCLEOTIDE SEQUENCE [LARGE SCALE GENOMIC DNA]</scope>
    <source>
        <strain evidence="2 3">ST5x</strain>
    </source>
</reference>
<comment type="caution">
    <text evidence="2">The sequence shown here is derived from an EMBL/GenBank/DDBJ whole genome shotgun (WGS) entry which is preliminary data.</text>
</comment>
<feature type="transmembrane region" description="Helical" evidence="1">
    <location>
        <begin position="131"/>
        <end position="159"/>
    </location>
</feature>
<accession>A0A2S9PZ64</accession>
<evidence type="ECO:0000256" key="1">
    <source>
        <dbReference type="SAM" id="Phobius"/>
    </source>
</evidence>
<dbReference type="EMBL" id="PVLV01000107">
    <property type="protein sequence ID" value="PRH79643.1"/>
    <property type="molecule type" value="Genomic_DNA"/>
</dbReference>
<dbReference type="RefSeq" id="WP_105868226.1">
    <property type="nucleotide sequence ID" value="NZ_PVLV01000107.1"/>
</dbReference>
<keyword evidence="1" id="KW-0472">Membrane</keyword>
<dbReference type="Proteomes" id="UP000239322">
    <property type="component" value="Unassembled WGS sequence"/>
</dbReference>
<sequence>MSSTSPGIGGRRIGVLTAELARLKRPSPIITAACVITATAALGSLLALLLPGQAGGDAASTDAGAARIPMDLAMLAQPDGAVAALRMLAPQIGIVAYCQFTLSTGRDLTHGTTRYLRIQGPSGYRIHVGRLLVLGALTTATIGAALLVSAIATAVAMAARGTELHHWATAAALTGALQQWAGAALAACCLGALGSFVALATRSGGAAIGIGLVALLVFDPLLSIWEPLRGRTPGALLNNVAWCAPDSGLAALAVVTATLLAGWAGTALYGWQSSRI</sequence>
<feature type="transmembrane region" description="Helical" evidence="1">
    <location>
        <begin position="248"/>
        <end position="271"/>
    </location>
</feature>
<feature type="transmembrane region" description="Helical" evidence="1">
    <location>
        <begin position="29"/>
        <end position="50"/>
    </location>
</feature>